<reference evidence="2" key="1">
    <citation type="submission" date="2017-03" db="EMBL/GenBank/DDBJ databases">
        <title>Phytopthora megakarya and P. palmivora, two closely related causual agents of cacao black pod achieved similar genome size and gene model numbers by different mechanisms.</title>
        <authorList>
            <person name="Ali S."/>
            <person name="Shao J."/>
            <person name="Larry D.J."/>
            <person name="Kronmiller B."/>
            <person name="Shen D."/>
            <person name="Strem M.D."/>
            <person name="Melnick R.L."/>
            <person name="Guiltinan M.J."/>
            <person name="Tyler B.M."/>
            <person name="Meinhardt L.W."/>
            <person name="Bailey B.A."/>
        </authorList>
    </citation>
    <scope>NUCLEOTIDE SEQUENCE [LARGE SCALE GENOMIC DNA]</scope>
    <source>
        <strain evidence="2">zdho120</strain>
    </source>
</reference>
<organism evidence="1 2">
    <name type="scientific">Phytophthora megakarya</name>
    <dbReference type="NCBI Taxonomy" id="4795"/>
    <lineage>
        <taxon>Eukaryota</taxon>
        <taxon>Sar</taxon>
        <taxon>Stramenopiles</taxon>
        <taxon>Oomycota</taxon>
        <taxon>Peronosporomycetes</taxon>
        <taxon>Peronosporales</taxon>
        <taxon>Peronosporaceae</taxon>
        <taxon>Phytophthora</taxon>
    </lineage>
</organism>
<name>A0A225VGU6_9STRA</name>
<sequence>MDRTSSSPDILIEKTIKRRIVSHEKIFRQHLPFSLSRFCLGFVSLLLVFSDIFRSGLSVSNLQKFYPVLQPDEILNYGTSWNYSVFNSTKLDSMNCSMTAARIWSYKFDSSSGVCTTFRIIGVSGRIFYHEACPSNVVCGGVAFKMVDALVNALAVVK</sequence>
<comment type="caution">
    <text evidence="1">The sequence shown here is derived from an EMBL/GenBank/DDBJ whole genome shotgun (WGS) entry which is preliminary data.</text>
</comment>
<keyword evidence="2" id="KW-1185">Reference proteome</keyword>
<dbReference type="EMBL" id="NBNE01004908">
    <property type="protein sequence ID" value="OWZ04542.1"/>
    <property type="molecule type" value="Genomic_DNA"/>
</dbReference>
<evidence type="ECO:0000313" key="1">
    <source>
        <dbReference type="EMBL" id="OWZ04542.1"/>
    </source>
</evidence>
<evidence type="ECO:0000313" key="2">
    <source>
        <dbReference type="Proteomes" id="UP000198211"/>
    </source>
</evidence>
<dbReference type="Proteomes" id="UP000198211">
    <property type="component" value="Unassembled WGS sequence"/>
</dbReference>
<dbReference type="OrthoDB" id="109450at2759"/>
<dbReference type="AlphaFoldDB" id="A0A225VGU6"/>
<accession>A0A225VGU6</accession>
<gene>
    <name evidence="1" type="ORF">PHMEG_00023534</name>
</gene>
<protein>
    <submittedName>
        <fullName evidence="1">Uncharacterized protein</fullName>
    </submittedName>
</protein>
<proteinExistence type="predicted"/>